<dbReference type="RefSeq" id="WP_095720704.1">
    <property type="nucleotide sequence ID" value="NZ_NTFS01000035.1"/>
</dbReference>
<dbReference type="OrthoDB" id="4577788at2"/>
<keyword evidence="2" id="KW-1185">Reference proteome</keyword>
<comment type="caution">
    <text evidence="1">The sequence shown here is derived from an EMBL/GenBank/DDBJ whole genome shotgun (WGS) entry which is preliminary data.</text>
</comment>
<gene>
    <name evidence="1" type="ORF">CK510_05375</name>
</gene>
<name>A0A2A2TN05_9CYAN</name>
<evidence type="ECO:0000313" key="1">
    <source>
        <dbReference type="EMBL" id="PAX59805.1"/>
    </source>
</evidence>
<evidence type="ECO:0000313" key="2">
    <source>
        <dbReference type="Proteomes" id="UP000218238"/>
    </source>
</evidence>
<accession>A0A2A2TN05</accession>
<reference evidence="1 2" key="1">
    <citation type="submission" date="2017-08" db="EMBL/GenBank/DDBJ databases">
        <title>Draft genome sequence of filamentous cyanobacterium Calothrix elsteri CCALA 953.</title>
        <authorList>
            <person name="Gagunashvili A.N."/>
            <person name="Elster J."/>
            <person name="Andresson O.S."/>
        </authorList>
    </citation>
    <scope>NUCLEOTIDE SEQUENCE [LARGE SCALE GENOMIC DNA]</scope>
    <source>
        <strain evidence="1 2">CCALA 953</strain>
    </source>
</reference>
<dbReference type="Proteomes" id="UP000218238">
    <property type="component" value="Unassembled WGS sequence"/>
</dbReference>
<proteinExistence type="predicted"/>
<protein>
    <submittedName>
        <fullName evidence="1">Uncharacterized protein</fullName>
    </submittedName>
</protein>
<dbReference type="EMBL" id="NTFS01000035">
    <property type="protein sequence ID" value="PAX59805.1"/>
    <property type="molecule type" value="Genomic_DNA"/>
</dbReference>
<dbReference type="AlphaFoldDB" id="A0A2A2TN05"/>
<organism evidence="1 2">
    <name type="scientific">Brunnivagina elsteri CCALA 953</name>
    <dbReference type="NCBI Taxonomy" id="987040"/>
    <lineage>
        <taxon>Bacteria</taxon>
        <taxon>Bacillati</taxon>
        <taxon>Cyanobacteriota</taxon>
        <taxon>Cyanophyceae</taxon>
        <taxon>Nostocales</taxon>
        <taxon>Calotrichaceae</taxon>
        <taxon>Brunnivagina</taxon>
    </lineage>
</organism>
<sequence>MFQQYRYISARTLLEMPKLARCQSLPQNTWTPAENLWHLVFISHRWGNHNDPDSSGLQLAALKLMVQRMADIAEVISDERVGVDAAQSRLARVPSLNRQGTLQAAHLVFRSLCEAESVPDAKAIGDDGRGILDLIGFWYDYSCLPQDPKTPSEADEFAQTLQGIGDMILSSRVSTLILRKEGDGYVSRGWCFAESMIAQSKDDTNKPLVLWTDRWDEPVSLLDSEPFSVFKQDAEKLMAQWEDSSSTMSACESFCCVVQATALPLLLKSKAYESEFALAQADTTTIGIHLLAHIHPWLAILQEGEHLDLSVHLATLLQSEGLGCRDNRDYILVSLLLLKSLTSKDAAGDVAIWGEALVRFTEGLPLYLIRHDGKLEWQEKNRDSDKSQNL</sequence>